<dbReference type="InterPro" id="IPR036623">
    <property type="entry name" value="Hemimethylated_DNA-bd_sf"/>
</dbReference>
<gene>
    <name evidence="3" type="ORF">ElyMa_002762400</name>
</gene>
<keyword evidence="1" id="KW-1133">Transmembrane helix</keyword>
<dbReference type="SUPFAM" id="SSF141255">
    <property type="entry name" value="YccV-like"/>
    <property type="match status" value="1"/>
</dbReference>
<dbReference type="Pfam" id="PF08755">
    <property type="entry name" value="YccV-like"/>
    <property type="match status" value="1"/>
</dbReference>
<accession>A0AAV4HKD3</accession>
<dbReference type="PANTHER" id="PTHR48439:SF1">
    <property type="entry name" value="HEMIMETHYLATED DNA-BINDING DOMAIN-CONTAINING PROTEIN"/>
    <property type="match status" value="1"/>
</dbReference>
<comment type="caution">
    <text evidence="3">The sequence shown here is derived from an EMBL/GenBank/DDBJ whole genome shotgun (WGS) entry which is preliminary data.</text>
</comment>
<dbReference type="SMART" id="SM00992">
    <property type="entry name" value="YccV-like"/>
    <property type="match status" value="1"/>
</dbReference>
<proteinExistence type="predicted"/>
<evidence type="ECO:0000259" key="2">
    <source>
        <dbReference type="SMART" id="SM00992"/>
    </source>
</evidence>
<keyword evidence="1" id="KW-0812">Transmembrane</keyword>
<feature type="domain" description="Hemimethylated DNA-binding" evidence="2">
    <location>
        <begin position="124"/>
        <end position="226"/>
    </location>
</feature>
<dbReference type="Gene3D" id="2.30.30.390">
    <property type="entry name" value="Hemimethylated DNA-binding domain"/>
    <property type="match status" value="1"/>
</dbReference>
<protein>
    <submittedName>
        <fullName evidence="3">F-box only protein 21</fullName>
    </submittedName>
</protein>
<dbReference type="NCBIfam" id="TIGR02097">
    <property type="entry name" value="yccV"/>
    <property type="match status" value="1"/>
</dbReference>
<reference evidence="3 4" key="1">
    <citation type="journal article" date="2021" name="Elife">
        <title>Chloroplast acquisition without the gene transfer in kleptoplastic sea slugs, Plakobranchus ocellatus.</title>
        <authorList>
            <person name="Maeda T."/>
            <person name="Takahashi S."/>
            <person name="Yoshida T."/>
            <person name="Shimamura S."/>
            <person name="Takaki Y."/>
            <person name="Nagai Y."/>
            <person name="Toyoda A."/>
            <person name="Suzuki Y."/>
            <person name="Arimoto A."/>
            <person name="Ishii H."/>
            <person name="Satoh N."/>
            <person name="Nishiyama T."/>
            <person name="Hasebe M."/>
            <person name="Maruyama T."/>
            <person name="Minagawa J."/>
            <person name="Obokata J."/>
            <person name="Shigenobu S."/>
        </authorList>
    </citation>
    <scope>NUCLEOTIDE SEQUENCE [LARGE SCALE GENOMIC DNA]</scope>
</reference>
<keyword evidence="1" id="KW-0472">Membrane</keyword>
<dbReference type="GO" id="GO:0003677">
    <property type="term" value="F:DNA binding"/>
    <property type="evidence" value="ECO:0007669"/>
    <property type="project" value="InterPro"/>
</dbReference>
<evidence type="ECO:0000313" key="4">
    <source>
        <dbReference type="Proteomes" id="UP000762676"/>
    </source>
</evidence>
<dbReference type="InterPro" id="IPR011722">
    <property type="entry name" value="Hemimethylated_DNA-bd_dom"/>
</dbReference>
<dbReference type="AlphaFoldDB" id="A0AAV4HKD3"/>
<sequence length="236" mass="27290">MPAVPPDIGIRSGLLFLVLVLAIPLQFYLSNHSAVPVTQRQAIFQRLVHSAQSLQANYLSVSSWQRWCVKIIKTVDGWRTGKPIFVDESNEENGESPAIEVFQYKDPQGYFATSTLVRSPRPKEVKFRVGQVVKHKIRGYRGVIIGWDPVAHAPEDWLDEMHPPDKWHWRRMANYAVLVDTRDRPGRHITYVPQENLHVISSNFEVEHPDVYEYFDAFDGAQYIMRPAIKQLYPHD</sequence>
<dbReference type="PANTHER" id="PTHR48439">
    <property type="entry name" value="HEMIMETHYLATED DNA-BINDING DOMAIN-CONTAINING PROTEIN"/>
    <property type="match status" value="1"/>
</dbReference>
<evidence type="ECO:0000256" key="1">
    <source>
        <dbReference type="SAM" id="Phobius"/>
    </source>
</evidence>
<evidence type="ECO:0000313" key="3">
    <source>
        <dbReference type="EMBL" id="GFR98124.1"/>
    </source>
</evidence>
<keyword evidence="4" id="KW-1185">Reference proteome</keyword>
<dbReference type="Proteomes" id="UP000762676">
    <property type="component" value="Unassembled WGS sequence"/>
</dbReference>
<name>A0AAV4HKD3_9GAST</name>
<dbReference type="EMBL" id="BMAT01005670">
    <property type="protein sequence ID" value="GFR98124.1"/>
    <property type="molecule type" value="Genomic_DNA"/>
</dbReference>
<dbReference type="InterPro" id="IPR053189">
    <property type="entry name" value="Clp_protease_adapter_ClpF"/>
</dbReference>
<feature type="transmembrane region" description="Helical" evidence="1">
    <location>
        <begin position="12"/>
        <end position="29"/>
    </location>
</feature>
<organism evidence="3 4">
    <name type="scientific">Elysia marginata</name>
    <dbReference type="NCBI Taxonomy" id="1093978"/>
    <lineage>
        <taxon>Eukaryota</taxon>
        <taxon>Metazoa</taxon>
        <taxon>Spiralia</taxon>
        <taxon>Lophotrochozoa</taxon>
        <taxon>Mollusca</taxon>
        <taxon>Gastropoda</taxon>
        <taxon>Heterobranchia</taxon>
        <taxon>Euthyneura</taxon>
        <taxon>Panpulmonata</taxon>
        <taxon>Sacoglossa</taxon>
        <taxon>Placobranchoidea</taxon>
        <taxon>Plakobranchidae</taxon>
        <taxon>Elysia</taxon>
    </lineage>
</organism>